<evidence type="ECO:0000313" key="2">
    <source>
        <dbReference type="EMBL" id="SDE31599.1"/>
    </source>
</evidence>
<evidence type="ECO:0000313" key="3">
    <source>
        <dbReference type="Proteomes" id="UP000198949"/>
    </source>
</evidence>
<gene>
    <name evidence="2" type="ORF">SAMN05216270_11824</name>
</gene>
<dbReference type="SUPFAM" id="SSF51735">
    <property type="entry name" value="NAD(P)-binding Rossmann-fold domains"/>
    <property type="match status" value="1"/>
</dbReference>
<accession>A0A1G7BX62</accession>
<dbReference type="AlphaFoldDB" id="A0A1G7BX62"/>
<protein>
    <submittedName>
        <fullName evidence="2">Nucleoside-diphosphate-sugar epimerase</fullName>
    </submittedName>
</protein>
<evidence type="ECO:0000259" key="1">
    <source>
        <dbReference type="Pfam" id="PF01370"/>
    </source>
</evidence>
<dbReference type="Gene3D" id="3.40.50.720">
    <property type="entry name" value="NAD(P)-binding Rossmann-like Domain"/>
    <property type="match status" value="1"/>
</dbReference>
<dbReference type="STRING" id="58114.SAMN05216270_11824"/>
<sequence length="310" mass="32490">MVEKHADLHVVLGATGAIGKAVAAELAARGHAVRAVSRTASGPGTVRADITTAEGAARACEGAAVVYQCAQPPYAEWANEFVGLTDTVLSGVERAGARLVAADNLYMYGPVEGPLHEELPYAARFPKGRARAAVAEMILAAHKEGRVRATLGRASDYFGPGGLNTVLGAAIFGAAARGKTARWCGELDEPHTVAYLPDVAAALVTLGEDPKADGHAWHLPAGPALTGGEFLDLVWKAAGGKPRSAGLSRGTQRLIGLFNPVVKELGETWYQRDRPWVVDDTAFRASFGALATTPHEEAVAATLAWFRQHG</sequence>
<dbReference type="InterPro" id="IPR001509">
    <property type="entry name" value="Epimerase_deHydtase"/>
</dbReference>
<keyword evidence="3" id="KW-1185">Reference proteome</keyword>
<dbReference type="PANTHER" id="PTHR43245">
    <property type="entry name" value="BIFUNCTIONAL POLYMYXIN RESISTANCE PROTEIN ARNA"/>
    <property type="match status" value="1"/>
</dbReference>
<dbReference type="OrthoDB" id="8205493at2"/>
<reference evidence="3" key="1">
    <citation type="submission" date="2016-10" db="EMBL/GenBank/DDBJ databases">
        <authorList>
            <person name="Varghese N."/>
            <person name="Submissions S."/>
        </authorList>
    </citation>
    <scope>NUCLEOTIDE SEQUENCE [LARGE SCALE GENOMIC DNA]</scope>
    <source>
        <strain evidence="3">CGMCC 4.3516</strain>
    </source>
</reference>
<dbReference type="RefSeq" id="WP_091039869.1">
    <property type="nucleotide sequence ID" value="NZ_FNAD01000018.1"/>
</dbReference>
<proteinExistence type="predicted"/>
<dbReference type="Pfam" id="PF01370">
    <property type="entry name" value="Epimerase"/>
    <property type="match status" value="1"/>
</dbReference>
<organism evidence="2 3">
    <name type="scientific">Glycomyces harbinensis</name>
    <dbReference type="NCBI Taxonomy" id="58114"/>
    <lineage>
        <taxon>Bacteria</taxon>
        <taxon>Bacillati</taxon>
        <taxon>Actinomycetota</taxon>
        <taxon>Actinomycetes</taxon>
        <taxon>Glycomycetales</taxon>
        <taxon>Glycomycetaceae</taxon>
        <taxon>Glycomyces</taxon>
    </lineage>
</organism>
<feature type="domain" description="NAD-dependent epimerase/dehydratase" evidence="1">
    <location>
        <begin position="10"/>
        <end position="215"/>
    </location>
</feature>
<dbReference type="InterPro" id="IPR050177">
    <property type="entry name" value="Lipid_A_modif_metabolic_enz"/>
</dbReference>
<dbReference type="Proteomes" id="UP000198949">
    <property type="component" value="Unassembled WGS sequence"/>
</dbReference>
<dbReference type="InterPro" id="IPR036291">
    <property type="entry name" value="NAD(P)-bd_dom_sf"/>
</dbReference>
<name>A0A1G7BX62_9ACTN</name>
<dbReference type="PANTHER" id="PTHR43245:SF13">
    <property type="entry name" value="UDP-D-APIOSE_UDP-D-XYLOSE SYNTHASE 2"/>
    <property type="match status" value="1"/>
</dbReference>
<dbReference type="EMBL" id="FNAD01000018">
    <property type="protein sequence ID" value="SDE31599.1"/>
    <property type="molecule type" value="Genomic_DNA"/>
</dbReference>